<gene>
    <name evidence="3" type="ORF">ACFQGH_02405</name>
</gene>
<dbReference type="Proteomes" id="UP001596312">
    <property type="component" value="Unassembled WGS sequence"/>
</dbReference>
<dbReference type="RefSeq" id="WP_340602551.1">
    <property type="nucleotide sequence ID" value="NZ_JBBMXV010000001.1"/>
</dbReference>
<evidence type="ECO:0000313" key="3">
    <source>
        <dbReference type="EMBL" id="MFC6904047.1"/>
    </source>
</evidence>
<evidence type="ECO:0000259" key="2">
    <source>
        <dbReference type="Pfam" id="PF01425"/>
    </source>
</evidence>
<proteinExistence type="predicted"/>
<keyword evidence="4" id="KW-1185">Reference proteome</keyword>
<dbReference type="Gene3D" id="3.90.1300.10">
    <property type="entry name" value="Amidase signature (AS) domain"/>
    <property type="match status" value="1"/>
</dbReference>
<name>A0ABD5UXT9_9EURY</name>
<dbReference type="EMBL" id="JBHSXQ010000001">
    <property type="protein sequence ID" value="MFC6904047.1"/>
    <property type="molecule type" value="Genomic_DNA"/>
</dbReference>
<evidence type="ECO:0000313" key="4">
    <source>
        <dbReference type="Proteomes" id="UP001596312"/>
    </source>
</evidence>
<dbReference type="PANTHER" id="PTHR11895">
    <property type="entry name" value="TRANSAMIDASE"/>
    <property type="match status" value="1"/>
</dbReference>
<dbReference type="InterPro" id="IPR000120">
    <property type="entry name" value="Amidase"/>
</dbReference>
<dbReference type="Pfam" id="PF01425">
    <property type="entry name" value="Amidase"/>
    <property type="match status" value="1"/>
</dbReference>
<feature type="region of interest" description="Disordered" evidence="1">
    <location>
        <begin position="131"/>
        <end position="152"/>
    </location>
</feature>
<protein>
    <submittedName>
        <fullName evidence="3">Amidase</fullName>
    </submittedName>
</protein>
<dbReference type="AlphaFoldDB" id="A0ABD5UXT9"/>
<organism evidence="3 4">
    <name type="scientific">Halalkalicoccus tibetensis</name>
    <dbReference type="NCBI Taxonomy" id="175632"/>
    <lineage>
        <taxon>Archaea</taxon>
        <taxon>Methanobacteriati</taxon>
        <taxon>Methanobacteriota</taxon>
        <taxon>Stenosarchaea group</taxon>
        <taxon>Halobacteria</taxon>
        <taxon>Halobacteriales</taxon>
        <taxon>Halococcaceae</taxon>
        <taxon>Halalkalicoccus</taxon>
    </lineage>
</organism>
<dbReference type="InterPro" id="IPR036928">
    <property type="entry name" value="AS_sf"/>
</dbReference>
<accession>A0ABD5UXT9</accession>
<dbReference type="InterPro" id="IPR023631">
    <property type="entry name" value="Amidase_dom"/>
</dbReference>
<evidence type="ECO:0000256" key="1">
    <source>
        <dbReference type="SAM" id="MobiDB-lite"/>
    </source>
</evidence>
<dbReference type="PANTHER" id="PTHR11895:SF67">
    <property type="entry name" value="AMIDASE DOMAIN-CONTAINING PROTEIN"/>
    <property type="match status" value="1"/>
</dbReference>
<reference evidence="3 4" key="1">
    <citation type="journal article" date="2019" name="Int. J. Syst. Evol. Microbiol.">
        <title>The Global Catalogue of Microorganisms (GCM) 10K type strain sequencing project: providing services to taxonomists for standard genome sequencing and annotation.</title>
        <authorList>
            <consortium name="The Broad Institute Genomics Platform"/>
            <consortium name="The Broad Institute Genome Sequencing Center for Infectious Disease"/>
            <person name="Wu L."/>
            <person name="Ma J."/>
        </authorList>
    </citation>
    <scope>NUCLEOTIDE SEQUENCE [LARGE SCALE GENOMIC DNA]</scope>
    <source>
        <strain evidence="3 4">CGMCC 1.3240</strain>
    </source>
</reference>
<comment type="caution">
    <text evidence="3">The sequence shown here is derived from an EMBL/GenBank/DDBJ whole genome shotgun (WGS) entry which is preliminary data.</text>
</comment>
<dbReference type="SUPFAM" id="SSF75304">
    <property type="entry name" value="Amidase signature (AS) enzymes"/>
    <property type="match status" value="1"/>
</dbReference>
<feature type="domain" description="Amidase" evidence="2">
    <location>
        <begin position="26"/>
        <end position="415"/>
    </location>
</feature>
<sequence length="426" mass="45251">MIEDEPLSAVAASLRAGRMDPDEHLATLEDRADRVEPRIEALLDEPDRWDRLNREVRALEAQFDDPATRPPLYGVSVGVKDIFHAEGFLTRAGADVPPGSVTGAEADSVRALREAGALVLGKTVTTEFAYFEPGPTRNPHDTDHTPGGSSSGSAAAVAAGLCPLALGSQTIGSVIRPAAFCGVVGLKPTYGRIPIGGVLPVAPSVDHVGFFTQDVAGAKLAAIVLYDHWRPEQVDVPTLGVPEGPYLEQADAEALDAFREQVARLEEAGYEVRRVDLLGDVEDVNDRHQSLVAAETALSHSERFAEYGDLYAEATAELIREGHRVNVGELCEARTGRGELRGAVERTMDAEGVDVWLCPGAPGPAPEGIDNTGDPVMNLPWTHSGQPAMALPAGELDGLPLGLQCVARYGDDERLVGWAEGIAEAL</sequence>